<dbReference type="EMBL" id="CM023481">
    <property type="protein sequence ID" value="KAH6947775.1"/>
    <property type="molecule type" value="Genomic_DNA"/>
</dbReference>
<dbReference type="Proteomes" id="UP000821845">
    <property type="component" value="Chromosome 1"/>
</dbReference>
<sequence length="561" mass="61141">MAAEDRGLFKGTLGGGSAGCVIANRLSADPQVTVLLLEAGGLETASRQIPAVAPFNTRGHDDWDYWSVPQKNAAFSYREQRFSISRGKVLGGTSVLNYMYYTRGHSRDFDRWATEYGAKGWSYEDVLPHFRDIEDYRVERPDEYHGTGGEVPVDYANTTTLLSQLLLEACSQAGFPYVDFNGPAQSVKCYLSDFLIVESAKLYCRCLLLRRRRFQSLTRTNRVVTETQVNFDGKRATGVTFSRFGKQQTVSAGREVILSAGTVGSTQLLLLSGVGPREELERLQIPVVADLPVGRNLQDHVALLIGIPIKTDAAAGIPPFSLDDVAQYASNRNGTISIPAGGEFMQFVHTDHGTDPEIPDIELAALARAENCFLSISSSQAFDNYIGPTNGQPGFRVAAILNRPKSRGSISLRSTDPNEHPDIDEGIFNHPDDVKAAAQGAKKFIDLMLNTEAMRSIGAKPWNITFPPCAEAGSLWTQEYIECLFRHLGQPVWHICCTAAMGTHPGAVVDERLRVRGEVTGLRVADASVMPDIVSGHTNAPSMMIGSKAAAMITEDHAGSP</sequence>
<keyword evidence="2" id="KW-1185">Reference proteome</keyword>
<evidence type="ECO:0000313" key="1">
    <source>
        <dbReference type="EMBL" id="KAH6947775.1"/>
    </source>
</evidence>
<comment type="caution">
    <text evidence="1">The sequence shown here is derived from an EMBL/GenBank/DDBJ whole genome shotgun (WGS) entry which is preliminary data.</text>
</comment>
<accession>A0ACB7TLU7</accession>
<organism evidence="1 2">
    <name type="scientific">Hyalomma asiaticum</name>
    <name type="common">Tick</name>
    <dbReference type="NCBI Taxonomy" id="266040"/>
    <lineage>
        <taxon>Eukaryota</taxon>
        <taxon>Metazoa</taxon>
        <taxon>Ecdysozoa</taxon>
        <taxon>Arthropoda</taxon>
        <taxon>Chelicerata</taxon>
        <taxon>Arachnida</taxon>
        <taxon>Acari</taxon>
        <taxon>Parasitiformes</taxon>
        <taxon>Ixodida</taxon>
        <taxon>Ixodoidea</taxon>
        <taxon>Ixodidae</taxon>
        <taxon>Hyalomminae</taxon>
        <taxon>Hyalomma</taxon>
    </lineage>
</organism>
<evidence type="ECO:0000313" key="2">
    <source>
        <dbReference type="Proteomes" id="UP000821845"/>
    </source>
</evidence>
<name>A0ACB7TLU7_HYAAI</name>
<protein>
    <submittedName>
        <fullName evidence="1">Uncharacterized protein</fullName>
    </submittedName>
</protein>
<proteinExistence type="predicted"/>
<gene>
    <name evidence="1" type="ORF">HPB50_021263</name>
</gene>
<reference evidence="1" key="1">
    <citation type="submission" date="2020-05" db="EMBL/GenBank/DDBJ databases">
        <title>Large-scale comparative analyses of tick genomes elucidate their genetic diversity and vector capacities.</title>
        <authorList>
            <person name="Jia N."/>
            <person name="Wang J."/>
            <person name="Shi W."/>
            <person name="Du L."/>
            <person name="Sun Y."/>
            <person name="Zhan W."/>
            <person name="Jiang J."/>
            <person name="Wang Q."/>
            <person name="Zhang B."/>
            <person name="Ji P."/>
            <person name="Sakyi L.B."/>
            <person name="Cui X."/>
            <person name="Yuan T."/>
            <person name="Jiang B."/>
            <person name="Yang W."/>
            <person name="Lam T.T.-Y."/>
            <person name="Chang Q."/>
            <person name="Ding S."/>
            <person name="Wang X."/>
            <person name="Zhu J."/>
            <person name="Ruan X."/>
            <person name="Zhao L."/>
            <person name="Wei J."/>
            <person name="Que T."/>
            <person name="Du C."/>
            <person name="Cheng J."/>
            <person name="Dai P."/>
            <person name="Han X."/>
            <person name="Huang E."/>
            <person name="Gao Y."/>
            <person name="Liu J."/>
            <person name="Shao H."/>
            <person name="Ye R."/>
            <person name="Li L."/>
            <person name="Wei W."/>
            <person name="Wang X."/>
            <person name="Wang C."/>
            <person name="Yang T."/>
            <person name="Huo Q."/>
            <person name="Li W."/>
            <person name="Guo W."/>
            <person name="Chen H."/>
            <person name="Zhou L."/>
            <person name="Ni X."/>
            <person name="Tian J."/>
            <person name="Zhou Y."/>
            <person name="Sheng Y."/>
            <person name="Liu T."/>
            <person name="Pan Y."/>
            <person name="Xia L."/>
            <person name="Li J."/>
            <person name="Zhao F."/>
            <person name="Cao W."/>
        </authorList>
    </citation>
    <scope>NUCLEOTIDE SEQUENCE</scope>
    <source>
        <strain evidence="1">Hyas-2018</strain>
    </source>
</reference>